<reference evidence="3 4" key="1">
    <citation type="submission" date="2020-08" db="EMBL/GenBank/DDBJ databases">
        <title>Sequencing the genomes of 1000 actinobacteria strains.</title>
        <authorList>
            <person name="Klenk H.-P."/>
        </authorList>
    </citation>
    <scope>NUCLEOTIDE SEQUENCE [LARGE SCALE GENOMIC DNA]</scope>
    <source>
        <strain evidence="3 4">DSM 43023</strain>
    </source>
</reference>
<sequence>MDAIGRAGTTPEAIPAPGKLIRQIRQAQRLTLTQLGKLTGYSAAQVSRYERGISSMTDVAVLRCFAEALGIPPQAFGLASPRPKVRHGQPTVPTTAYPSLPARKVDRTQREDGEDPVRRRNLLANLAVTAAAAASSRFLGGGAAQADEALLGEVLVAGLRDAMLGLGSNLGDLPPEQLPAELSRALTDFHTCRYGSLAVRLPRLIRTGHALNGGRDHAFLAQSYVLATRMLVKLDEQQLGWMAADRARQLAEAGDDALTVAEAARNLAVLARKAGWNDQAMSIALAAADDPGLRSAGRAGAAERGLLIQSAAYTAARSGDRKGMRQLTDEAAAIATELGGSTMLRDHGGGFSPITVQLHLISAENSAGDPAAALSAARAIAPQSLPSVERRSRYYTDIAAAFGQLGRREECVRALLTAEHHAPEETHARPAVKSLISGLLVSGRTAPELRGLAARSGVLA</sequence>
<evidence type="ECO:0000313" key="4">
    <source>
        <dbReference type="Proteomes" id="UP000534286"/>
    </source>
</evidence>
<dbReference type="RefSeq" id="WP_184756933.1">
    <property type="nucleotide sequence ID" value="NZ_BAABEK010000005.1"/>
</dbReference>
<dbReference type="Proteomes" id="UP000534286">
    <property type="component" value="Unassembled WGS sequence"/>
</dbReference>
<evidence type="ECO:0000259" key="2">
    <source>
        <dbReference type="PROSITE" id="PS50943"/>
    </source>
</evidence>
<organism evidence="3 4">
    <name type="scientific">Streptosporangium album</name>
    <dbReference type="NCBI Taxonomy" id="47479"/>
    <lineage>
        <taxon>Bacteria</taxon>
        <taxon>Bacillati</taxon>
        <taxon>Actinomycetota</taxon>
        <taxon>Actinomycetes</taxon>
        <taxon>Streptosporangiales</taxon>
        <taxon>Streptosporangiaceae</taxon>
        <taxon>Streptosporangium</taxon>
    </lineage>
</organism>
<dbReference type="GO" id="GO:0003677">
    <property type="term" value="F:DNA binding"/>
    <property type="evidence" value="ECO:0007669"/>
    <property type="project" value="InterPro"/>
</dbReference>
<proteinExistence type="predicted"/>
<gene>
    <name evidence="3" type="ORF">FHR32_005148</name>
</gene>
<dbReference type="SMART" id="SM00530">
    <property type="entry name" value="HTH_XRE"/>
    <property type="match status" value="1"/>
</dbReference>
<dbReference type="EMBL" id="JACHJU010000002">
    <property type="protein sequence ID" value="MBB4940771.1"/>
    <property type="molecule type" value="Genomic_DNA"/>
</dbReference>
<dbReference type="Pfam" id="PF13560">
    <property type="entry name" value="HTH_31"/>
    <property type="match status" value="1"/>
</dbReference>
<evidence type="ECO:0000256" key="1">
    <source>
        <dbReference type="SAM" id="MobiDB-lite"/>
    </source>
</evidence>
<keyword evidence="4" id="KW-1185">Reference proteome</keyword>
<name>A0A7W7WB71_9ACTN</name>
<accession>A0A7W7WB71</accession>
<dbReference type="PROSITE" id="PS50943">
    <property type="entry name" value="HTH_CROC1"/>
    <property type="match status" value="1"/>
</dbReference>
<dbReference type="Gene3D" id="1.10.260.40">
    <property type="entry name" value="lambda repressor-like DNA-binding domains"/>
    <property type="match status" value="1"/>
</dbReference>
<dbReference type="SUPFAM" id="SSF47413">
    <property type="entry name" value="lambda repressor-like DNA-binding domains"/>
    <property type="match status" value="1"/>
</dbReference>
<protein>
    <submittedName>
        <fullName evidence="3">Transcriptional regulator with XRE-family HTH domain</fullName>
    </submittedName>
</protein>
<dbReference type="CDD" id="cd00093">
    <property type="entry name" value="HTH_XRE"/>
    <property type="match status" value="1"/>
</dbReference>
<dbReference type="AlphaFoldDB" id="A0A7W7WB71"/>
<dbReference type="InterPro" id="IPR001387">
    <property type="entry name" value="Cro/C1-type_HTH"/>
</dbReference>
<dbReference type="InterPro" id="IPR010982">
    <property type="entry name" value="Lambda_DNA-bd_dom_sf"/>
</dbReference>
<feature type="region of interest" description="Disordered" evidence="1">
    <location>
        <begin position="80"/>
        <end position="100"/>
    </location>
</feature>
<comment type="caution">
    <text evidence="3">The sequence shown here is derived from an EMBL/GenBank/DDBJ whole genome shotgun (WGS) entry which is preliminary data.</text>
</comment>
<evidence type="ECO:0000313" key="3">
    <source>
        <dbReference type="EMBL" id="MBB4940771.1"/>
    </source>
</evidence>
<feature type="domain" description="HTH cro/C1-type" evidence="2">
    <location>
        <begin position="21"/>
        <end position="76"/>
    </location>
</feature>